<name>A0ABP7T755_9SPHN</name>
<dbReference type="EMBL" id="BAABBQ010000001">
    <property type="protein sequence ID" value="GAA4022056.1"/>
    <property type="molecule type" value="Genomic_DNA"/>
</dbReference>
<organism evidence="1 2">
    <name type="scientific">Sphingomonas swuensis</name>
    <dbReference type="NCBI Taxonomy" id="977800"/>
    <lineage>
        <taxon>Bacteria</taxon>
        <taxon>Pseudomonadati</taxon>
        <taxon>Pseudomonadota</taxon>
        <taxon>Alphaproteobacteria</taxon>
        <taxon>Sphingomonadales</taxon>
        <taxon>Sphingomonadaceae</taxon>
        <taxon>Sphingomonas</taxon>
    </lineage>
</organism>
<dbReference type="RefSeq" id="WP_344707563.1">
    <property type="nucleotide sequence ID" value="NZ_BAABBQ010000001.1"/>
</dbReference>
<proteinExistence type="predicted"/>
<accession>A0ABP7T755</accession>
<dbReference type="Proteomes" id="UP001500235">
    <property type="component" value="Unassembled WGS sequence"/>
</dbReference>
<keyword evidence="2" id="KW-1185">Reference proteome</keyword>
<gene>
    <name evidence="1" type="ORF">GCM10022280_23370</name>
</gene>
<protein>
    <submittedName>
        <fullName evidence="1">Uncharacterized protein</fullName>
    </submittedName>
</protein>
<reference evidence="2" key="1">
    <citation type="journal article" date="2019" name="Int. J. Syst. Evol. Microbiol.">
        <title>The Global Catalogue of Microorganisms (GCM) 10K type strain sequencing project: providing services to taxonomists for standard genome sequencing and annotation.</title>
        <authorList>
            <consortium name="The Broad Institute Genomics Platform"/>
            <consortium name="The Broad Institute Genome Sequencing Center for Infectious Disease"/>
            <person name="Wu L."/>
            <person name="Ma J."/>
        </authorList>
    </citation>
    <scope>NUCLEOTIDE SEQUENCE [LARGE SCALE GENOMIC DNA]</scope>
    <source>
        <strain evidence="2">JCM 17563</strain>
    </source>
</reference>
<comment type="caution">
    <text evidence="1">The sequence shown here is derived from an EMBL/GenBank/DDBJ whole genome shotgun (WGS) entry which is preliminary data.</text>
</comment>
<evidence type="ECO:0000313" key="2">
    <source>
        <dbReference type="Proteomes" id="UP001500235"/>
    </source>
</evidence>
<sequence>MTQPVSLLKSEQVRRQTMLLRLQLAMDDPRLTPELRARVELGARRLRALLRREHAASFPA</sequence>
<evidence type="ECO:0000313" key="1">
    <source>
        <dbReference type="EMBL" id="GAA4022056.1"/>
    </source>
</evidence>